<dbReference type="EMBL" id="AP028654">
    <property type="protein sequence ID" value="BEP28654.1"/>
    <property type="molecule type" value="Genomic_DNA"/>
</dbReference>
<proteinExistence type="predicted"/>
<evidence type="ECO:0000313" key="2">
    <source>
        <dbReference type="Proteomes" id="UP001321786"/>
    </source>
</evidence>
<evidence type="ECO:0008006" key="3">
    <source>
        <dbReference type="Google" id="ProtNLM"/>
    </source>
</evidence>
<protein>
    <recommendedName>
        <fullName evidence="3">DUF1292 domain-containing protein</fullName>
    </recommendedName>
</protein>
<dbReference type="KEGG" id="hprf:HLPR_09850"/>
<evidence type="ECO:0000313" key="1">
    <source>
        <dbReference type="EMBL" id="BEP28654.1"/>
    </source>
</evidence>
<dbReference type="InterPro" id="IPR009711">
    <property type="entry name" value="UPF0473"/>
</dbReference>
<dbReference type="RefSeq" id="WP_338536962.1">
    <property type="nucleotide sequence ID" value="NZ_AP028654.1"/>
</dbReference>
<gene>
    <name evidence="1" type="ORF">HLPR_09850</name>
</gene>
<organism evidence="1 2">
    <name type="scientific">Helicovermis profundi</name>
    <dbReference type="NCBI Taxonomy" id="3065157"/>
    <lineage>
        <taxon>Bacteria</taxon>
        <taxon>Bacillati</taxon>
        <taxon>Bacillota</taxon>
        <taxon>Clostridia</taxon>
        <taxon>Helicovermis</taxon>
    </lineage>
</organism>
<keyword evidence="2" id="KW-1185">Reference proteome</keyword>
<dbReference type="Pfam" id="PF06949">
    <property type="entry name" value="DUF1292"/>
    <property type="match status" value="1"/>
</dbReference>
<dbReference type="AlphaFoldDB" id="A0AAU9EBF8"/>
<sequence>MGKIMEKEKFIEIENNNIVNENQKKITIFTEDDKEIKCNVVAIFKNEKNASEYIAIVPENETKVYLYGFKNVENVPELNKIESDEEFQIVSDIFNSMLE</sequence>
<accession>A0AAU9EBF8</accession>
<reference evidence="1 2" key="1">
    <citation type="submission" date="2023-08" db="EMBL/GenBank/DDBJ databases">
        <title>Helicovermis profunda gen. nov., sp. nov., a novel mesophilic, fermentative bacterium within the Bacillota from a deep-sea hydrothermal vent chimney.</title>
        <authorList>
            <person name="Miyazaki U."/>
            <person name="Mizutani D."/>
            <person name="Hashimoto Y."/>
            <person name="Tame A."/>
            <person name="Sawayama S."/>
            <person name="Miyazaki J."/>
            <person name="Takai K."/>
            <person name="Nakagawa S."/>
        </authorList>
    </citation>
    <scope>NUCLEOTIDE SEQUENCE [LARGE SCALE GENOMIC DNA]</scope>
    <source>
        <strain evidence="1 2">S502</strain>
    </source>
</reference>
<name>A0AAU9EBF8_9FIRM</name>
<dbReference type="Proteomes" id="UP001321786">
    <property type="component" value="Chromosome"/>
</dbReference>